<feature type="compositionally biased region" description="Low complexity" evidence="11">
    <location>
        <begin position="149"/>
        <end position="186"/>
    </location>
</feature>
<organism evidence="12 13">
    <name type="scientific">Clohesyomyces aquaticus</name>
    <dbReference type="NCBI Taxonomy" id="1231657"/>
    <lineage>
        <taxon>Eukaryota</taxon>
        <taxon>Fungi</taxon>
        <taxon>Dikarya</taxon>
        <taxon>Ascomycota</taxon>
        <taxon>Pezizomycotina</taxon>
        <taxon>Dothideomycetes</taxon>
        <taxon>Pleosporomycetidae</taxon>
        <taxon>Pleosporales</taxon>
        <taxon>Lindgomycetaceae</taxon>
        <taxon>Clohesyomyces</taxon>
    </lineage>
</organism>
<dbReference type="STRING" id="1231657.A0A1Y1ZZA1"/>
<gene>
    <name evidence="12" type="ORF">BCR34DRAFT_558671</name>
</gene>
<dbReference type="GO" id="GO:0005737">
    <property type="term" value="C:cytoplasm"/>
    <property type="evidence" value="ECO:0007669"/>
    <property type="project" value="TreeGrafter"/>
</dbReference>
<keyword evidence="8" id="KW-0539">Nucleus</keyword>
<keyword evidence="6" id="KW-0811">Translocation</keyword>
<reference evidence="12 13" key="1">
    <citation type="submission" date="2016-07" db="EMBL/GenBank/DDBJ databases">
        <title>Pervasive Adenine N6-methylation of Active Genes in Fungi.</title>
        <authorList>
            <consortium name="DOE Joint Genome Institute"/>
            <person name="Mondo S.J."/>
            <person name="Dannebaum R.O."/>
            <person name="Kuo R.C."/>
            <person name="Labutti K."/>
            <person name="Haridas S."/>
            <person name="Kuo A."/>
            <person name="Salamov A."/>
            <person name="Ahrendt S.R."/>
            <person name="Lipzen A."/>
            <person name="Sullivan W."/>
            <person name="Andreopoulos W.B."/>
            <person name="Clum A."/>
            <person name="Lindquist E."/>
            <person name="Daum C."/>
            <person name="Ramamoorthy G.K."/>
            <person name="Gryganskyi A."/>
            <person name="Culley D."/>
            <person name="Magnuson J.K."/>
            <person name="James T.Y."/>
            <person name="O'Malley M.A."/>
            <person name="Stajich J.E."/>
            <person name="Spatafora J.W."/>
            <person name="Visel A."/>
            <person name="Grigoriev I.V."/>
        </authorList>
    </citation>
    <scope>NUCLEOTIDE SEQUENCE [LARGE SCALE GENOMIC DNA]</scope>
    <source>
        <strain evidence="12 13">CBS 115471</strain>
    </source>
</reference>
<dbReference type="InterPro" id="IPR012476">
    <property type="entry name" value="GLE1"/>
</dbReference>
<comment type="subcellular location">
    <subcellularLocation>
        <location evidence="1">Nucleus</location>
        <location evidence="1">Nuclear pore complex</location>
    </subcellularLocation>
</comment>
<evidence type="ECO:0000256" key="1">
    <source>
        <dbReference type="ARBA" id="ARBA00004567"/>
    </source>
</evidence>
<dbReference type="GO" id="GO:0031369">
    <property type="term" value="F:translation initiation factor binding"/>
    <property type="evidence" value="ECO:0007669"/>
    <property type="project" value="TreeGrafter"/>
</dbReference>
<keyword evidence="4" id="KW-0509">mRNA transport</keyword>
<evidence type="ECO:0000256" key="10">
    <source>
        <dbReference type="ARBA" id="ARBA00029983"/>
    </source>
</evidence>
<evidence type="ECO:0000256" key="8">
    <source>
        <dbReference type="ARBA" id="ARBA00023242"/>
    </source>
</evidence>
<evidence type="ECO:0000313" key="12">
    <source>
        <dbReference type="EMBL" id="ORY15603.1"/>
    </source>
</evidence>
<dbReference type="PANTHER" id="PTHR12960:SF0">
    <property type="entry name" value="MRNA EXPORT FACTOR GLE1"/>
    <property type="match status" value="1"/>
</dbReference>
<dbReference type="GO" id="GO:0044614">
    <property type="term" value="C:nuclear pore cytoplasmic filaments"/>
    <property type="evidence" value="ECO:0007669"/>
    <property type="project" value="TreeGrafter"/>
</dbReference>
<dbReference type="Gene3D" id="1.25.40.510">
    <property type="entry name" value="GLE1-like"/>
    <property type="match status" value="1"/>
</dbReference>
<dbReference type="OrthoDB" id="420884at2759"/>
<dbReference type="PANTHER" id="PTHR12960">
    <property type="entry name" value="GLE-1-RELATED"/>
    <property type="match status" value="1"/>
</dbReference>
<evidence type="ECO:0000256" key="9">
    <source>
        <dbReference type="ARBA" id="ARBA00026227"/>
    </source>
</evidence>
<feature type="region of interest" description="Disordered" evidence="11">
    <location>
        <begin position="130"/>
        <end position="205"/>
    </location>
</feature>
<evidence type="ECO:0000256" key="4">
    <source>
        <dbReference type="ARBA" id="ARBA00022816"/>
    </source>
</evidence>
<comment type="similarity">
    <text evidence="2">Belongs to the GLE1 family.</text>
</comment>
<dbReference type="InterPro" id="IPR038506">
    <property type="entry name" value="GLE1-like_sf"/>
</dbReference>
<evidence type="ECO:0000313" key="13">
    <source>
        <dbReference type="Proteomes" id="UP000193144"/>
    </source>
</evidence>
<comment type="caution">
    <text evidence="12">The sequence shown here is derived from an EMBL/GenBank/DDBJ whole genome shotgun (WGS) entry which is preliminary data.</text>
</comment>
<keyword evidence="5" id="KW-0653">Protein transport</keyword>
<sequence>MAVFFELSQMLVTSDRDSQNRLDLVAATHASDHHEQLVRAALEHERIREGAERELERLTLESLQVQKAKQEAELQRLKEDQLRRRQIEQLQLENARREAELVQFKQAEEHRSEDERIRIENTKRELLEKARREAQAKDRTIQQQKQIEQTPQQAPQQPTLAPAAQAPQPQLAAPVQAPLAVQQQQARIEPQPATATASGSTNSNVEEVHKGYLQLHERMKAFRKSFPKEFPAGHPTKPLVGDTRREMRLRMGQITTDRKDSKVTINRMRDILNKCLKSNGPPVDIRQYIVSSPIPAGTNDSNARYPALLLYAWICFGKSLVKQFEQEAASEDGKIIQELGLIAASLISDPNYAWNGISMKDILLAKYHKACPMLFGISGRMDTKEGQKRLGWMILSGVEPTANVYNQRMSGLGAGFAAMSLRSFSGKVPAISVSDYWLAIASICNTPPEALYGGHFMLLKGLTKDYANKFVIMYGRQATAVLRRAVIDLPARAPARAQDTAKVIDVLPDVWRTTFKLVLD</sequence>
<feature type="compositionally biased region" description="Basic and acidic residues" evidence="11">
    <location>
        <begin position="130"/>
        <end position="140"/>
    </location>
</feature>
<evidence type="ECO:0000256" key="7">
    <source>
        <dbReference type="ARBA" id="ARBA00023132"/>
    </source>
</evidence>
<keyword evidence="13" id="KW-1185">Reference proteome</keyword>
<keyword evidence="7" id="KW-0906">Nuclear pore complex</keyword>
<dbReference type="GO" id="GO:0005543">
    <property type="term" value="F:phospholipid binding"/>
    <property type="evidence" value="ECO:0007669"/>
    <property type="project" value="TreeGrafter"/>
</dbReference>
<dbReference type="GO" id="GO:0015031">
    <property type="term" value="P:protein transport"/>
    <property type="evidence" value="ECO:0007669"/>
    <property type="project" value="UniProtKB-KW"/>
</dbReference>
<dbReference type="Proteomes" id="UP000193144">
    <property type="component" value="Unassembled WGS sequence"/>
</dbReference>
<evidence type="ECO:0000256" key="6">
    <source>
        <dbReference type="ARBA" id="ARBA00023010"/>
    </source>
</evidence>
<protein>
    <recommendedName>
        <fullName evidence="9">mRNA export factor GLE1</fullName>
    </recommendedName>
    <alternativeName>
        <fullName evidence="10">Nucleoporin GLE1</fullName>
    </alternativeName>
</protein>
<evidence type="ECO:0000256" key="3">
    <source>
        <dbReference type="ARBA" id="ARBA00022448"/>
    </source>
</evidence>
<proteinExistence type="inferred from homology"/>
<dbReference type="GO" id="GO:0016973">
    <property type="term" value="P:poly(A)+ mRNA export from nucleus"/>
    <property type="evidence" value="ECO:0007669"/>
    <property type="project" value="InterPro"/>
</dbReference>
<dbReference type="GO" id="GO:0000822">
    <property type="term" value="F:inositol hexakisphosphate binding"/>
    <property type="evidence" value="ECO:0007669"/>
    <property type="project" value="TreeGrafter"/>
</dbReference>
<accession>A0A1Y1ZZA1</accession>
<feature type="compositionally biased region" description="Polar residues" evidence="11">
    <location>
        <begin position="193"/>
        <end position="205"/>
    </location>
</feature>
<name>A0A1Y1ZZA1_9PLEO</name>
<evidence type="ECO:0000256" key="11">
    <source>
        <dbReference type="SAM" id="MobiDB-lite"/>
    </source>
</evidence>
<evidence type="ECO:0000256" key="5">
    <source>
        <dbReference type="ARBA" id="ARBA00022927"/>
    </source>
</evidence>
<evidence type="ECO:0000256" key="2">
    <source>
        <dbReference type="ARBA" id="ARBA00011056"/>
    </source>
</evidence>
<dbReference type="EMBL" id="MCFA01000024">
    <property type="protein sequence ID" value="ORY15603.1"/>
    <property type="molecule type" value="Genomic_DNA"/>
</dbReference>
<dbReference type="AlphaFoldDB" id="A0A1Y1ZZA1"/>
<keyword evidence="3" id="KW-0813">Transport</keyword>
<dbReference type="Pfam" id="PF07817">
    <property type="entry name" value="GLE1"/>
    <property type="match status" value="1"/>
</dbReference>